<dbReference type="AlphaFoldDB" id="Q21G39"/>
<name>Q21G39_SACD2</name>
<protein>
    <submittedName>
        <fullName evidence="1">Uncharacterized protein</fullName>
    </submittedName>
</protein>
<proteinExistence type="predicted"/>
<evidence type="ECO:0000313" key="1">
    <source>
        <dbReference type="EMBL" id="ABD82340.1"/>
    </source>
</evidence>
<gene>
    <name evidence="1" type="ordered locus">Sde_3083</name>
</gene>
<accession>Q21G39</accession>
<sequence>MIVYLDQNKWIELARIANGLDTTVRDKNILGEFLAASKSKCIFPLASTHFIEFSRIGNVGRRKRLGELMWKISKDKTFAPYPSIVEREIEVALRKLGVDIKPRPKQLIGEGIEFAFGVEFQSELLKTFKALVNKSVLTGSEMFDIDPVGSVNLDSHRNNFFNHLSQINEKKHELDKSKWDDWLHAMSMVDIIDPLNRVFQKNSLSVSIMEKLSKEQHKEFLMSMPTRKLDIHLHRQVLKNEQYKPKKSDLEDWGGIGVASCYCDVVVCEKHFASLLNRDGYIPKARIVTKLDHVFKNFA</sequence>
<dbReference type="RefSeq" id="WP_011469556.1">
    <property type="nucleotide sequence ID" value="NC_007912.1"/>
</dbReference>
<dbReference type="HOGENOM" id="CLU_830934_0_0_6"/>
<organism evidence="1 2">
    <name type="scientific">Saccharophagus degradans (strain 2-40 / ATCC 43961 / DSM 17024)</name>
    <dbReference type="NCBI Taxonomy" id="203122"/>
    <lineage>
        <taxon>Bacteria</taxon>
        <taxon>Pseudomonadati</taxon>
        <taxon>Pseudomonadota</taxon>
        <taxon>Gammaproteobacteria</taxon>
        <taxon>Cellvibrionales</taxon>
        <taxon>Cellvibrionaceae</taxon>
        <taxon>Saccharophagus</taxon>
    </lineage>
</organism>
<reference evidence="1 2" key="1">
    <citation type="journal article" date="2008" name="PLoS Genet.">
        <title>Complete genome sequence of the complex carbohydrate-degrading marine bacterium, Saccharophagus degradans strain 2-40 T.</title>
        <authorList>
            <person name="Weiner R.M."/>
            <person name="Taylor L.E.II."/>
            <person name="Henrissat B."/>
            <person name="Hauser L."/>
            <person name="Land M."/>
            <person name="Coutinho P.M."/>
            <person name="Rancurel C."/>
            <person name="Saunders E.H."/>
            <person name="Longmire A.G."/>
            <person name="Zhang H."/>
            <person name="Bayer E.A."/>
            <person name="Gilbert H.J."/>
            <person name="Larimer F."/>
            <person name="Zhulin I.B."/>
            <person name="Ekborg N.A."/>
            <person name="Lamed R."/>
            <person name="Richardson P.M."/>
            <person name="Borovok I."/>
            <person name="Hutcheson S."/>
        </authorList>
    </citation>
    <scope>NUCLEOTIDE SEQUENCE [LARGE SCALE GENOMIC DNA]</scope>
    <source>
        <strain evidence="2">2-40 / ATCC 43961 / DSM 17024</strain>
    </source>
</reference>
<dbReference type="EMBL" id="CP000282">
    <property type="protein sequence ID" value="ABD82340.1"/>
    <property type="molecule type" value="Genomic_DNA"/>
</dbReference>
<keyword evidence="2" id="KW-1185">Reference proteome</keyword>
<dbReference type="GeneID" id="98614714"/>
<dbReference type="Proteomes" id="UP000001947">
    <property type="component" value="Chromosome"/>
</dbReference>
<dbReference type="OrthoDB" id="4704389at2"/>
<evidence type="ECO:0000313" key="2">
    <source>
        <dbReference type="Proteomes" id="UP000001947"/>
    </source>
</evidence>
<dbReference type="KEGG" id="sde:Sde_3083"/>